<evidence type="ECO:0000256" key="5">
    <source>
        <dbReference type="ARBA" id="ARBA00022763"/>
    </source>
</evidence>
<accession>A0ABT5UWZ4</accession>
<feature type="active site" description="Nucleophile; methyl group acceptor" evidence="8">
    <location>
        <position position="127"/>
    </location>
</feature>
<evidence type="ECO:0000259" key="9">
    <source>
        <dbReference type="Pfam" id="PF01035"/>
    </source>
</evidence>
<evidence type="ECO:0000256" key="1">
    <source>
        <dbReference type="ARBA" id="ARBA00001286"/>
    </source>
</evidence>
<comment type="caution">
    <text evidence="11">The sequence shown here is derived from an EMBL/GenBank/DDBJ whole genome shotgun (WGS) entry which is preliminary data.</text>
</comment>
<evidence type="ECO:0000256" key="3">
    <source>
        <dbReference type="ARBA" id="ARBA00022603"/>
    </source>
</evidence>
<comment type="catalytic activity">
    <reaction evidence="7 8">
        <text>a 6-O-methyl-2'-deoxyguanosine in DNA + L-cysteinyl-[protein] = S-methyl-L-cysteinyl-[protein] + a 2'-deoxyguanosine in DNA</text>
        <dbReference type="Rhea" id="RHEA:24000"/>
        <dbReference type="Rhea" id="RHEA-COMP:10131"/>
        <dbReference type="Rhea" id="RHEA-COMP:10132"/>
        <dbReference type="Rhea" id="RHEA-COMP:11367"/>
        <dbReference type="Rhea" id="RHEA-COMP:11368"/>
        <dbReference type="ChEBI" id="CHEBI:29950"/>
        <dbReference type="ChEBI" id="CHEBI:82612"/>
        <dbReference type="ChEBI" id="CHEBI:85445"/>
        <dbReference type="ChEBI" id="CHEBI:85448"/>
        <dbReference type="EC" id="2.1.1.63"/>
    </reaction>
</comment>
<keyword evidence="4 8" id="KW-0808">Transferase</keyword>
<dbReference type="PANTHER" id="PTHR10815">
    <property type="entry name" value="METHYLATED-DNA--PROTEIN-CYSTEINE METHYLTRANSFERASE"/>
    <property type="match status" value="1"/>
</dbReference>
<dbReference type="PANTHER" id="PTHR10815:SF5">
    <property type="entry name" value="METHYLATED-DNA--PROTEIN-CYSTEINE METHYLTRANSFERASE"/>
    <property type="match status" value="1"/>
</dbReference>
<dbReference type="GO" id="GO:0032259">
    <property type="term" value="P:methylation"/>
    <property type="evidence" value="ECO:0007669"/>
    <property type="project" value="UniProtKB-KW"/>
</dbReference>
<evidence type="ECO:0000313" key="11">
    <source>
        <dbReference type="EMBL" id="MDE1513859.1"/>
    </source>
</evidence>
<dbReference type="InterPro" id="IPR036217">
    <property type="entry name" value="MethylDNA_cys_MeTrfase_DNAb"/>
</dbReference>
<dbReference type="Pfam" id="PF01035">
    <property type="entry name" value="DNA_binding_1"/>
    <property type="match status" value="1"/>
</dbReference>
<dbReference type="InterPro" id="IPR036631">
    <property type="entry name" value="MGMT_N_sf"/>
</dbReference>
<dbReference type="Pfam" id="PF02870">
    <property type="entry name" value="Methyltransf_1N"/>
    <property type="match status" value="1"/>
</dbReference>
<feature type="domain" description="Methylated-DNA-[protein]-cysteine S-methyltransferase DNA binding" evidence="9">
    <location>
        <begin position="76"/>
        <end position="155"/>
    </location>
</feature>
<dbReference type="InterPro" id="IPR036388">
    <property type="entry name" value="WH-like_DNA-bd_sf"/>
</dbReference>
<evidence type="ECO:0000256" key="6">
    <source>
        <dbReference type="ARBA" id="ARBA00023204"/>
    </source>
</evidence>
<comment type="miscellaneous">
    <text evidence="8">This enzyme catalyzes only one turnover and therefore is not strictly catalytic. According to one definition, an enzyme is a biocatalyst that acts repeatedly and over many reaction cycles.</text>
</comment>
<dbReference type="EMBL" id="JARBFT010000002">
    <property type="protein sequence ID" value="MDE1513859.1"/>
    <property type="molecule type" value="Genomic_DNA"/>
</dbReference>
<evidence type="ECO:0000256" key="7">
    <source>
        <dbReference type="ARBA" id="ARBA00049348"/>
    </source>
</evidence>
<name>A0ABT5UWZ4_9VIBR</name>
<evidence type="ECO:0000256" key="8">
    <source>
        <dbReference type="HAMAP-Rule" id="MF_00772"/>
    </source>
</evidence>
<keyword evidence="6 8" id="KW-0234">DNA repair</keyword>
<dbReference type="InterPro" id="IPR014048">
    <property type="entry name" value="MethylDNA_cys_MeTrfase_DNA-bd"/>
</dbReference>
<organism evidence="11 12">
    <name type="scientific">Vibrio chanodichtyis</name>
    <dbReference type="NCBI Taxonomy" id="3027932"/>
    <lineage>
        <taxon>Bacteria</taxon>
        <taxon>Pseudomonadati</taxon>
        <taxon>Pseudomonadota</taxon>
        <taxon>Gammaproteobacteria</taxon>
        <taxon>Vibrionales</taxon>
        <taxon>Vibrionaceae</taxon>
        <taxon>Vibrio</taxon>
    </lineage>
</organism>
<dbReference type="Proteomes" id="UP001216189">
    <property type="component" value="Unassembled WGS sequence"/>
</dbReference>
<keyword evidence="5 8" id="KW-0227">DNA damage</keyword>
<comment type="subcellular location">
    <subcellularLocation>
        <location evidence="8">Cytoplasm</location>
    </subcellularLocation>
</comment>
<dbReference type="InterPro" id="IPR008332">
    <property type="entry name" value="MethylG_MeTrfase_N"/>
</dbReference>
<keyword evidence="12" id="KW-1185">Reference proteome</keyword>
<protein>
    <recommendedName>
        <fullName evidence="8">Methylated-DNA--protein-cysteine methyltransferase</fullName>
        <ecNumber evidence="8">2.1.1.63</ecNumber>
    </recommendedName>
    <alternativeName>
        <fullName evidence="8">6-O-methylguanine-DNA methyltransferase</fullName>
        <shortName evidence="8">MGMT</shortName>
    </alternativeName>
    <alternativeName>
        <fullName evidence="8">O-6-methylguanine-DNA-alkyltransferase</fullName>
    </alternativeName>
</protein>
<feature type="domain" description="Methylguanine DNA methyltransferase ribonuclease-like" evidence="10">
    <location>
        <begin position="3"/>
        <end position="71"/>
    </location>
</feature>
<dbReference type="HAMAP" id="MF_00772">
    <property type="entry name" value="OGT"/>
    <property type="match status" value="1"/>
</dbReference>
<reference evidence="11 12" key="1">
    <citation type="submission" date="2023-02" db="EMBL/GenBank/DDBJ databases">
        <title>Vibrio intestini sp. nov., a close relative of Vibrio cholerae isolated from the intestine of Healthy Culter dabryi.</title>
        <authorList>
            <person name="Wu N."/>
        </authorList>
    </citation>
    <scope>NUCLEOTIDE SEQUENCE [LARGE SCALE GENOMIC DNA]</scope>
    <source>
        <strain evidence="11 12">DSL-7</strain>
    </source>
</reference>
<dbReference type="InterPro" id="IPR001497">
    <property type="entry name" value="MethylDNA_cys_MeTrfase_AS"/>
</dbReference>
<comment type="similarity">
    <text evidence="8">Belongs to the MGMT family.</text>
</comment>
<dbReference type="CDD" id="cd06445">
    <property type="entry name" value="ATase"/>
    <property type="match status" value="1"/>
</dbReference>
<evidence type="ECO:0000256" key="4">
    <source>
        <dbReference type="ARBA" id="ARBA00022679"/>
    </source>
</evidence>
<dbReference type="SUPFAM" id="SSF53155">
    <property type="entry name" value="Methylated DNA-protein cysteine methyltransferase domain"/>
    <property type="match status" value="1"/>
</dbReference>
<dbReference type="InterPro" id="IPR023546">
    <property type="entry name" value="MGMT"/>
</dbReference>
<dbReference type="GO" id="GO:0003908">
    <property type="term" value="F:methylated-DNA-[protein]-cysteine S-methyltransferase activity"/>
    <property type="evidence" value="ECO:0007669"/>
    <property type="project" value="UniProtKB-EC"/>
</dbReference>
<dbReference type="Gene3D" id="1.10.10.10">
    <property type="entry name" value="Winged helix-like DNA-binding domain superfamily/Winged helix DNA-binding domain"/>
    <property type="match status" value="1"/>
</dbReference>
<evidence type="ECO:0000256" key="2">
    <source>
        <dbReference type="ARBA" id="ARBA00022490"/>
    </source>
</evidence>
<gene>
    <name evidence="11" type="ORF">PUN32_02385</name>
</gene>
<dbReference type="NCBIfam" id="TIGR00589">
    <property type="entry name" value="ogt"/>
    <property type="match status" value="1"/>
</dbReference>
<dbReference type="SUPFAM" id="SSF46767">
    <property type="entry name" value="Methylated DNA-protein cysteine methyltransferase, C-terminal domain"/>
    <property type="match status" value="1"/>
</dbReference>
<dbReference type="Gene3D" id="3.30.160.70">
    <property type="entry name" value="Methylated DNA-protein cysteine methyltransferase domain"/>
    <property type="match status" value="1"/>
</dbReference>
<dbReference type="EC" id="2.1.1.63" evidence="8"/>
<keyword evidence="2 8" id="KW-0963">Cytoplasm</keyword>
<evidence type="ECO:0000313" key="12">
    <source>
        <dbReference type="Proteomes" id="UP001216189"/>
    </source>
</evidence>
<dbReference type="PROSITE" id="PS00374">
    <property type="entry name" value="MGMT"/>
    <property type="match status" value="1"/>
</dbReference>
<keyword evidence="3 8" id="KW-0489">Methyltransferase</keyword>
<evidence type="ECO:0000259" key="10">
    <source>
        <dbReference type="Pfam" id="PF02870"/>
    </source>
</evidence>
<comment type="function">
    <text evidence="8">Involved in the cellular defense against the biological effects of O6-methylguanine (O6-MeG) and O4-methylthymine (O4-MeT) in DNA. Repairs the methylated nucleobase in DNA by stoichiometrically transferring the methyl group to a cysteine residue in the enzyme. This is a suicide reaction: the enzyme is irreversibly inactivated.</text>
</comment>
<sequence length="159" mass="17537">MKYFTHYSSPIGRMTLQADQHALLGVWFATQTTQPSDLGHESQTWPILKQTIQQLNEYFAGQRRQFDLPLAATGTPFQQSVWRGLCAIPYGATCSYQQLAEAIGNPQAVRAVGVANSKNPLSIIVPCHRVVGKNGQLTGYAGGLERKAFLLDLEQRTST</sequence>
<proteinExistence type="inferred from homology"/>
<dbReference type="RefSeq" id="WP_274721606.1">
    <property type="nucleotide sequence ID" value="NZ_JARBFT010000002.1"/>
</dbReference>
<comment type="catalytic activity">
    <reaction evidence="1 8">
        <text>a 4-O-methyl-thymidine in DNA + L-cysteinyl-[protein] = a thymidine in DNA + S-methyl-L-cysteinyl-[protein]</text>
        <dbReference type="Rhea" id="RHEA:53428"/>
        <dbReference type="Rhea" id="RHEA-COMP:10131"/>
        <dbReference type="Rhea" id="RHEA-COMP:10132"/>
        <dbReference type="Rhea" id="RHEA-COMP:13555"/>
        <dbReference type="Rhea" id="RHEA-COMP:13556"/>
        <dbReference type="ChEBI" id="CHEBI:29950"/>
        <dbReference type="ChEBI" id="CHEBI:82612"/>
        <dbReference type="ChEBI" id="CHEBI:137386"/>
        <dbReference type="ChEBI" id="CHEBI:137387"/>
        <dbReference type="EC" id="2.1.1.63"/>
    </reaction>
</comment>